<evidence type="ECO:0000259" key="10">
    <source>
        <dbReference type="PROSITE" id="PS50156"/>
    </source>
</evidence>
<dbReference type="Gene3D" id="1.20.1640.10">
    <property type="entry name" value="Multidrug efflux transporter AcrB transmembrane domain"/>
    <property type="match status" value="1"/>
</dbReference>
<dbReference type="GO" id="GO:0065002">
    <property type="term" value="P:intracellular protein transmembrane transport"/>
    <property type="evidence" value="ECO:0007669"/>
    <property type="project" value="UniProtKB-UniRule"/>
</dbReference>
<keyword evidence="8 9" id="KW-0472">Membrane</keyword>
<dbReference type="GO" id="GO:0015450">
    <property type="term" value="F:protein-transporting ATPase activity"/>
    <property type="evidence" value="ECO:0007669"/>
    <property type="project" value="InterPro"/>
</dbReference>
<feature type="transmembrane region" description="Helical" evidence="9">
    <location>
        <begin position="342"/>
        <end position="366"/>
    </location>
</feature>
<evidence type="ECO:0000256" key="6">
    <source>
        <dbReference type="ARBA" id="ARBA00022989"/>
    </source>
</evidence>
<gene>
    <name evidence="9 11" type="primary">secD</name>
    <name evidence="11" type="ORF">JK634_04875</name>
</gene>
<evidence type="ECO:0000256" key="4">
    <source>
        <dbReference type="ARBA" id="ARBA00022692"/>
    </source>
</evidence>
<keyword evidence="2 9" id="KW-0813">Transport</keyword>
<feature type="transmembrane region" description="Helical" evidence="9">
    <location>
        <begin position="250"/>
        <end position="269"/>
    </location>
</feature>
<keyword evidence="5 9" id="KW-0653">Protein transport</keyword>
<dbReference type="HAMAP" id="MF_01463_B">
    <property type="entry name" value="SecD_B"/>
    <property type="match status" value="1"/>
</dbReference>
<dbReference type="GO" id="GO:0005886">
    <property type="term" value="C:plasma membrane"/>
    <property type="evidence" value="ECO:0007669"/>
    <property type="project" value="UniProtKB-SubCell"/>
</dbReference>
<organism evidence="11 12">
    <name type="scientific">Clostridium paridis</name>
    <dbReference type="NCBI Taxonomy" id="2803863"/>
    <lineage>
        <taxon>Bacteria</taxon>
        <taxon>Bacillati</taxon>
        <taxon>Bacillota</taxon>
        <taxon>Clostridia</taxon>
        <taxon>Eubacteriales</taxon>
        <taxon>Clostridiaceae</taxon>
        <taxon>Clostridium</taxon>
    </lineage>
</organism>
<dbReference type="NCBIfam" id="TIGR00916">
    <property type="entry name" value="2A0604s01"/>
    <property type="match status" value="1"/>
</dbReference>
<dbReference type="InterPro" id="IPR048631">
    <property type="entry name" value="SecD_1st"/>
</dbReference>
<name>A0A937FBP9_9CLOT</name>
<dbReference type="NCBIfam" id="TIGR01129">
    <property type="entry name" value="secD"/>
    <property type="match status" value="1"/>
</dbReference>
<dbReference type="PANTHER" id="PTHR30081">
    <property type="entry name" value="PROTEIN-EXPORT MEMBRANE PROTEIN SEC"/>
    <property type="match status" value="1"/>
</dbReference>
<comment type="caution">
    <text evidence="11">The sequence shown here is derived from an EMBL/GenBank/DDBJ whole genome shotgun (WGS) entry which is preliminary data.</text>
</comment>
<dbReference type="GO" id="GO:0006605">
    <property type="term" value="P:protein targeting"/>
    <property type="evidence" value="ECO:0007669"/>
    <property type="project" value="UniProtKB-UniRule"/>
</dbReference>
<keyword evidence="12" id="KW-1185">Reference proteome</keyword>
<keyword evidence="3 9" id="KW-1003">Cell membrane</keyword>
<sequence>MKTKGRSTILFILLVGFIFLFTYIGFFGAKIFGWEYKSFDKAITKGLDLQGGVSVLMEMQEDKVSTDDRDKTKEMLSLRVNKVGVSETVVTTEGEKRIRIDIPGQYDSKTIVDSLNKTGELKFIAPNQSKDVILTGKDVKKATVYTDQQNANQPVIGLELNEDGKQKFAEATQKYLGQQISIYMDDQLLTSPTVQSVISNGEAQITGNKSFEEAKKTAGIINAGALPVPVKVASVKTVGAQLGATALPNAIKAAFIGFALVFLLMVLYYRVPGFLACIALILYASLVLTCFAGLNATLTLPGIAGFLLTVGMAVDANVLIFERIREELKKGKSIKSSINEGFKHAMSSIIDSNITTSIAALVLYFLGSGAVKGFATTLLIGIIVSMFTAIFVTRALVNLAANMGLLSKLWCFRVKRGE</sequence>
<keyword evidence="7 9" id="KW-0811">Translocation</keyword>
<dbReference type="PRINTS" id="PR00702">
    <property type="entry name" value="ACRIFLAVINRP"/>
</dbReference>
<feature type="transmembrane region" description="Helical" evidence="9">
    <location>
        <begin position="300"/>
        <end position="321"/>
    </location>
</feature>
<dbReference type="Proteomes" id="UP000623681">
    <property type="component" value="Unassembled WGS sequence"/>
</dbReference>
<dbReference type="PROSITE" id="PS50156">
    <property type="entry name" value="SSD"/>
    <property type="match status" value="1"/>
</dbReference>
<dbReference type="EMBL" id="JAESWA010000017">
    <property type="protein sequence ID" value="MBL4931130.1"/>
    <property type="molecule type" value="Genomic_DNA"/>
</dbReference>
<dbReference type="InterPro" id="IPR054384">
    <property type="entry name" value="SecDF_P1_head"/>
</dbReference>
<dbReference type="FunFam" id="1.20.1640.10:FF:000004">
    <property type="entry name" value="Protein translocase subunit SecD"/>
    <property type="match status" value="1"/>
</dbReference>
<dbReference type="InterPro" id="IPR005791">
    <property type="entry name" value="SecD"/>
</dbReference>
<feature type="transmembrane region" description="Helical" evidence="9">
    <location>
        <begin position="274"/>
        <end position="294"/>
    </location>
</feature>
<reference evidence="11" key="1">
    <citation type="submission" date="2021-01" db="EMBL/GenBank/DDBJ databases">
        <title>Genome public.</title>
        <authorList>
            <person name="Liu C."/>
            <person name="Sun Q."/>
        </authorList>
    </citation>
    <scope>NUCLEOTIDE SEQUENCE</scope>
    <source>
        <strain evidence="11">YIM B02565</strain>
    </source>
</reference>
<evidence type="ECO:0000256" key="1">
    <source>
        <dbReference type="ARBA" id="ARBA00004651"/>
    </source>
</evidence>
<protein>
    <recommendedName>
        <fullName evidence="9">Protein translocase subunit SecD</fullName>
    </recommendedName>
</protein>
<evidence type="ECO:0000313" key="11">
    <source>
        <dbReference type="EMBL" id="MBL4931130.1"/>
    </source>
</evidence>
<dbReference type="InterPro" id="IPR048634">
    <property type="entry name" value="SecD_SecF_C"/>
</dbReference>
<evidence type="ECO:0000313" key="12">
    <source>
        <dbReference type="Proteomes" id="UP000623681"/>
    </source>
</evidence>
<evidence type="ECO:0000256" key="5">
    <source>
        <dbReference type="ARBA" id="ARBA00022927"/>
    </source>
</evidence>
<dbReference type="RefSeq" id="WP_202766499.1">
    <property type="nucleotide sequence ID" value="NZ_JAESWA010000017.1"/>
</dbReference>
<feature type="transmembrane region" description="Helical" evidence="9">
    <location>
        <begin position="9"/>
        <end position="29"/>
    </location>
</feature>
<dbReference type="InterPro" id="IPR055344">
    <property type="entry name" value="SecD_SecF_C_bact"/>
</dbReference>
<dbReference type="AlphaFoldDB" id="A0A937FBP9"/>
<dbReference type="Gene3D" id="3.30.70.3220">
    <property type="match status" value="1"/>
</dbReference>
<dbReference type="SUPFAM" id="SSF82866">
    <property type="entry name" value="Multidrug efflux transporter AcrB transmembrane domain"/>
    <property type="match status" value="1"/>
</dbReference>
<comment type="similarity">
    <text evidence="9">Belongs to the SecD/SecF family. SecD subfamily.</text>
</comment>
<feature type="transmembrane region" description="Helical" evidence="9">
    <location>
        <begin position="378"/>
        <end position="397"/>
    </location>
</feature>
<dbReference type="Pfam" id="PF21760">
    <property type="entry name" value="SecD_1st"/>
    <property type="match status" value="1"/>
</dbReference>
<evidence type="ECO:0000256" key="8">
    <source>
        <dbReference type="ARBA" id="ARBA00023136"/>
    </source>
</evidence>
<evidence type="ECO:0000256" key="2">
    <source>
        <dbReference type="ARBA" id="ARBA00022448"/>
    </source>
</evidence>
<dbReference type="Pfam" id="PF02355">
    <property type="entry name" value="SecD_SecF_C"/>
    <property type="match status" value="1"/>
</dbReference>
<feature type="domain" description="SSD" evidence="10">
    <location>
        <begin position="278"/>
        <end position="399"/>
    </location>
</feature>
<dbReference type="Pfam" id="PF22599">
    <property type="entry name" value="SecDF_P1_head"/>
    <property type="match status" value="1"/>
</dbReference>
<keyword evidence="6 9" id="KW-1133">Transmembrane helix</keyword>
<dbReference type="GO" id="GO:0043952">
    <property type="term" value="P:protein transport by the Sec complex"/>
    <property type="evidence" value="ECO:0007669"/>
    <property type="project" value="UniProtKB-UniRule"/>
</dbReference>
<accession>A0A937FBP9</accession>
<dbReference type="InterPro" id="IPR001036">
    <property type="entry name" value="Acrflvin-R"/>
</dbReference>
<dbReference type="PANTHER" id="PTHR30081:SF1">
    <property type="entry name" value="PROTEIN TRANSLOCASE SUBUNIT SECD"/>
    <property type="match status" value="1"/>
</dbReference>
<evidence type="ECO:0000256" key="9">
    <source>
        <dbReference type="HAMAP-Rule" id="MF_01463"/>
    </source>
</evidence>
<keyword evidence="4 9" id="KW-0812">Transmembrane</keyword>
<evidence type="ECO:0000256" key="7">
    <source>
        <dbReference type="ARBA" id="ARBA00023010"/>
    </source>
</evidence>
<proteinExistence type="inferred from homology"/>
<dbReference type="InterPro" id="IPR000731">
    <property type="entry name" value="SSD"/>
</dbReference>
<comment type="subcellular location">
    <subcellularLocation>
        <location evidence="1 9">Cell membrane</location>
        <topology evidence="1 9">Multi-pass membrane protein</topology>
    </subcellularLocation>
</comment>
<evidence type="ECO:0000256" key="3">
    <source>
        <dbReference type="ARBA" id="ARBA00022475"/>
    </source>
</evidence>
<comment type="subunit">
    <text evidence="9">Forms a complex with SecF. Part of the essential Sec protein translocation apparatus which comprises SecA, SecYEG and auxiliary proteins SecDF. Other proteins may also be involved.</text>
</comment>
<dbReference type="InterPro" id="IPR022813">
    <property type="entry name" value="SecD/SecF_arch_bac"/>
</dbReference>
<comment type="function">
    <text evidence="9">Part of the Sec protein translocase complex. Interacts with the SecYEG preprotein conducting channel. SecDF uses the proton motive force (PMF) to complete protein translocation after the ATP-dependent function of SecA.</text>
</comment>